<dbReference type="EMBL" id="AHAT01001621">
    <property type="status" value="NOT_ANNOTATED_CDS"/>
    <property type="molecule type" value="Genomic_DNA"/>
</dbReference>
<evidence type="ECO:0008006" key="4">
    <source>
        <dbReference type="Google" id="ProtNLM"/>
    </source>
</evidence>
<feature type="compositionally biased region" description="Basic and acidic residues" evidence="1">
    <location>
        <begin position="130"/>
        <end position="139"/>
    </location>
</feature>
<name>W5NGA0_LEPOC</name>
<evidence type="ECO:0000256" key="1">
    <source>
        <dbReference type="SAM" id="MobiDB-lite"/>
    </source>
</evidence>
<dbReference type="Bgee" id="ENSLOCG00000015966">
    <property type="expression patterns" value="Expressed in mesonephros and 1 other cell type or tissue"/>
</dbReference>
<feature type="compositionally biased region" description="Polar residues" evidence="1">
    <location>
        <begin position="120"/>
        <end position="129"/>
    </location>
</feature>
<dbReference type="PANTHER" id="PTHR12573:SF4">
    <property type="entry name" value="AT09986P-RELATED"/>
    <property type="match status" value="1"/>
</dbReference>
<reference evidence="2" key="3">
    <citation type="submission" date="2025-09" db="UniProtKB">
        <authorList>
            <consortium name="Ensembl"/>
        </authorList>
    </citation>
    <scope>IDENTIFICATION</scope>
</reference>
<dbReference type="eggNOG" id="ENOG502SMP4">
    <property type="taxonomic scope" value="Eukaryota"/>
</dbReference>
<dbReference type="InParanoid" id="W5NGA0"/>
<accession>W5NGA0</accession>
<organism evidence="2 3">
    <name type="scientific">Lepisosteus oculatus</name>
    <name type="common">Spotted gar</name>
    <dbReference type="NCBI Taxonomy" id="7918"/>
    <lineage>
        <taxon>Eukaryota</taxon>
        <taxon>Metazoa</taxon>
        <taxon>Chordata</taxon>
        <taxon>Craniata</taxon>
        <taxon>Vertebrata</taxon>
        <taxon>Euteleostomi</taxon>
        <taxon>Actinopterygii</taxon>
        <taxon>Neopterygii</taxon>
        <taxon>Holostei</taxon>
        <taxon>Semionotiformes</taxon>
        <taxon>Lepisosteidae</taxon>
        <taxon>Lepisosteus</taxon>
    </lineage>
</organism>
<dbReference type="SUPFAM" id="SSF47769">
    <property type="entry name" value="SAM/Pointed domain"/>
    <property type="match status" value="1"/>
</dbReference>
<dbReference type="InterPro" id="IPR036034">
    <property type="entry name" value="PDZ_sf"/>
</dbReference>
<dbReference type="OMA" id="HGLVAFC"/>
<evidence type="ECO:0000313" key="3">
    <source>
        <dbReference type="Proteomes" id="UP000018468"/>
    </source>
</evidence>
<dbReference type="Gene3D" id="1.10.150.50">
    <property type="entry name" value="Transcription Factor, Ets-1"/>
    <property type="match status" value="1"/>
</dbReference>
<reference evidence="2" key="2">
    <citation type="submission" date="2025-08" db="UniProtKB">
        <authorList>
            <consortium name="Ensembl"/>
        </authorList>
    </citation>
    <scope>IDENTIFICATION</scope>
</reference>
<dbReference type="AlphaFoldDB" id="W5NGA0"/>
<protein>
    <recommendedName>
        <fullName evidence="4">PDZ domain-containing protein</fullName>
    </recommendedName>
</protein>
<dbReference type="PANTHER" id="PTHR12573">
    <property type="entry name" value="AT09986P-RELATED"/>
    <property type="match status" value="1"/>
</dbReference>
<reference evidence="3" key="1">
    <citation type="submission" date="2011-12" db="EMBL/GenBank/DDBJ databases">
        <title>The Draft Genome of Lepisosteus oculatus.</title>
        <authorList>
            <consortium name="The Broad Institute Genome Assembly &amp; Analysis Group"/>
            <consortium name="Computational R&amp;D Group"/>
            <consortium name="and Sequencing Platform"/>
            <person name="Di Palma F."/>
            <person name="Alfoldi J."/>
            <person name="Johnson J."/>
            <person name="Berlin A."/>
            <person name="Gnerre S."/>
            <person name="Jaffe D."/>
            <person name="MacCallum I."/>
            <person name="Young S."/>
            <person name="Walker B.J."/>
            <person name="Lander E.S."/>
            <person name="Lindblad-Toh K."/>
        </authorList>
    </citation>
    <scope>NUCLEOTIDE SEQUENCE [LARGE SCALE GENOMIC DNA]</scope>
</reference>
<dbReference type="Proteomes" id="UP000018468">
    <property type="component" value="Linkage group LG16"/>
</dbReference>
<dbReference type="GeneTree" id="ENSGT00740000116905"/>
<feature type="region of interest" description="Disordered" evidence="1">
    <location>
        <begin position="110"/>
        <end position="139"/>
    </location>
</feature>
<proteinExistence type="predicted"/>
<sequence length="364" mass="41031">AKALGELNTEETCWWFTKLGLQKYIPFIRGANLRGSHIASIDLEILDLLHVSTPEERECLLSAVYRELHPPDTTTQELDTLLGRKTIGSYNVEKFTAALVNLKEISSKVENREQADPSHSVCNQNQQMDLENKEDKRRDLSQQVDRLQKVIYQVQGLHQSLASFCAELRDTDAEADVEGMCLGDTVVGLQQTERKRTEKELLVGGLRQRLSSLRAHTSGQRQKYESPIEVHLFDKMKLDCQIFMEEINIIFLNQQMARLKSAHQICKVKARDNMTSCTLGQLLSHQPPAVLLAIQETATAGTYGFRVQLKEGSGLVVVDVGNSKLCVNDRLVEVNGVSVVDYREEELKPLLSCQSCLIVVLRRP</sequence>
<dbReference type="HOGENOM" id="CLU_677143_0_0_1"/>
<dbReference type="Ensembl" id="ENSLOCT00000019691.1">
    <property type="protein sequence ID" value="ENSLOCP00000019659.1"/>
    <property type="gene ID" value="ENSLOCG00000015966.1"/>
</dbReference>
<dbReference type="InterPro" id="IPR013761">
    <property type="entry name" value="SAM/pointed_sf"/>
</dbReference>
<evidence type="ECO:0000313" key="2">
    <source>
        <dbReference type="Ensembl" id="ENSLOCP00000019659.1"/>
    </source>
</evidence>
<dbReference type="SUPFAM" id="SSF50156">
    <property type="entry name" value="PDZ domain-like"/>
    <property type="match status" value="1"/>
</dbReference>
<keyword evidence="3" id="KW-1185">Reference proteome</keyword>